<dbReference type="Pfam" id="PF13639">
    <property type="entry name" value="zf-RING_2"/>
    <property type="match status" value="1"/>
</dbReference>
<dbReference type="SMART" id="SM00184">
    <property type="entry name" value="RING"/>
    <property type="match status" value="1"/>
</dbReference>
<dbReference type="AlphaFoldDB" id="A0A022QQS1"/>
<evidence type="ECO:0000256" key="3">
    <source>
        <dbReference type="ARBA" id="ARBA00022723"/>
    </source>
</evidence>
<keyword evidence="5" id="KW-0862">Zinc</keyword>
<dbReference type="GO" id="GO:0008270">
    <property type="term" value="F:zinc ion binding"/>
    <property type="evidence" value="ECO:0007669"/>
    <property type="project" value="UniProtKB-KW"/>
</dbReference>
<dbReference type="GO" id="GO:0061630">
    <property type="term" value="F:ubiquitin protein ligase activity"/>
    <property type="evidence" value="ECO:0000318"/>
    <property type="project" value="GO_Central"/>
</dbReference>
<evidence type="ECO:0000256" key="2">
    <source>
        <dbReference type="ARBA" id="ARBA00012483"/>
    </source>
</evidence>
<dbReference type="EMBL" id="KI631018">
    <property type="protein sequence ID" value="EYU31052.1"/>
    <property type="molecule type" value="Genomic_DNA"/>
</dbReference>
<evidence type="ECO:0000259" key="7">
    <source>
        <dbReference type="PROSITE" id="PS50089"/>
    </source>
</evidence>
<dbReference type="EC" id="2.3.2.27" evidence="2"/>
<evidence type="ECO:0000256" key="4">
    <source>
        <dbReference type="ARBA" id="ARBA00022771"/>
    </source>
</evidence>
<gene>
    <name evidence="8" type="ORF">MIMGU_mgv1a021090mg</name>
</gene>
<dbReference type="PANTHER" id="PTHR15710">
    <property type="entry name" value="E3 UBIQUITIN-PROTEIN LIGASE PRAJA"/>
    <property type="match status" value="1"/>
</dbReference>
<evidence type="ECO:0000256" key="6">
    <source>
        <dbReference type="PROSITE-ProRule" id="PRU00175"/>
    </source>
</evidence>
<dbReference type="PANTHER" id="PTHR15710:SF77">
    <property type="entry name" value="RING-H2 FINGER PROTEIN ATL21B"/>
    <property type="match status" value="1"/>
</dbReference>
<reference evidence="8 9" key="1">
    <citation type="journal article" date="2013" name="Proc. Natl. Acad. Sci. U.S.A.">
        <title>Fine-scale variation in meiotic recombination in Mimulus inferred from population shotgun sequencing.</title>
        <authorList>
            <person name="Hellsten U."/>
            <person name="Wright K.M."/>
            <person name="Jenkins J."/>
            <person name="Shu S."/>
            <person name="Yuan Y."/>
            <person name="Wessler S.R."/>
            <person name="Schmutz J."/>
            <person name="Willis J.H."/>
            <person name="Rokhsar D.S."/>
        </authorList>
    </citation>
    <scope>NUCLEOTIDE SEQUENCE [LARGE SCALE GENOMIC DNA]</scope>
    <source>
        <strain evidence="9">cv. DUN x IM62</strain>
    </source>
</reference>
<dbReference type="PROSITE" id="PS50089">
    <property type="entry name" value="ZF_RING_2"/>
    <property type="match status" value="1"/>
</dbReference>
<dbReference type="Proteomes" id="UP000030748">
    <property type="component" value="Unassembled WGS sequence"/>
</dbReference>
<dbReference type="OrthoDB" id="4348522at2759"/>
<organism evidence="8 9">
    <name type="scientific">Erythranthe guttata</name>
    <name type="common">Yellow monkey flower</name>
    <name type="synonym">Mimulus guttatus</name>
    <dbReference type="NCBI Taxonomy" id="4155"/>
    <lineage>
        <taxon>Eukaryota</taxon>
        <taxon>Viridiplantae</taxon>
        <taxon>Streptophyta</taxon>
        <taxon>Embryophyta</taxon>
        <taxon>Tracheophyta</taxon>
        <taxon>Spermatophyta</taxon>
        <taxon>Magnoliopsida</taxon>
        <taxon>eudicotyledons</taxon>
        <taxon>Gunneridae</taxon>
        <taxon>Pentapetalae</taxon>
        <taxon>asterids</taxon>
        <taxon>lamiids</taxon>
        <taxon>Lamiales</taxon>
        <taxon>Phrymaceae</taxon>
        <taxon>Erythranthe</taxon>
    </lineage>
</organism>
<dbReference type="InterPro" id="IPR011016">
    <property type="entry name" value="Znf_RING-CH"/>
</dbReference>
<dbReference type="GO" id="GO:0016567">
    <property type="term" value="P:protein ubiquitination"/>
    <property type="evidence" value="ECO:0000318"/>
    <property type="project" value="GO_Central"/>
</dbReference>
<evidence type="ECO:0000313" key="8">
    <source>
        <dbReference type="EMBL" id="EYU31052.1"/>
    </source>
</evidence>
<keyword evidence="9" id="KW-1185">Reference proteome</keyword>
<evidence type="ECO:0000313" key="9">
    <source>
        <dbReference type="Proteomes" id="UP000030748"/>
    </source>
</evidence>
<dbReference type="Gene3D" id="3.30.40.10">
    <property type="entry name" value="Zinc/RING finger domain, C3HC4 (zinc finger)"/>
    <property type="match status" value="1"/>
</dbReference>
<sequence>MDTSNSEYHPSFTCKLTKHEFMVENPVVTGDMDFHFSFHVEFSDWIFRQDSELPQFVRQLSHPVINHVVRVRRGNLFSEKTKRSVEEELKDRFRVEEVDRIRGLVDYAWGEANKIVMSNLSCFSRLNLEIDVLLEHRVVFLEEVISSSVRLIPAADSSIEGLKTVDVVEDRSRRNILFTGCCSICLEDFSGGGDCEEELLLLSMPCSHIFHGDCIKTWLRTSHYCPLCRFEMPTSSI</sequence>
<dbReference type="SMART" id="SM00744">
    <property type="entry name" value="RINGv"/>
    <property type="match status" value="1"/>
</dbReference>
<protein>
    <recommendedName>
        <fullName evidence="2">RING-type E3 ubiquitin transferase</fullName>
        <ecNumber evidence="2">2.3.2.27</ecNumber>
    </recommendedName>
</protein>
<accession>A0A022QQS1</accession>
<comment type="catalytic activity">
    <reaction evidence="1">
        <text>S-ubiquitinyl-[E2 ubiquitin-conjugating enzyme]-L-cysteine + [acceptor protein]-L-lysine = [E2 ubiquitin-conjugating enzyme]-L-cysteine + N(6)-ubiquitinyl-[acceptor protein]-L-lysine.</text>
        <dbReference type="EC" id="2.3.2.27"/>
    </reaction>
</comment>
<dbReference type="InterPro" id="IPR001841">
    <property type="entry name" value="Znf_RING"/>
</dbReference>
<name>A0A022QQS1_ERYGU</name>
<dbReference type="GO" id="GO:0005737">
    <property type="term" value="C:cytoplasm"/>
    <property type="evidence" value="ECO:0000318"/>
    <property type="project" value="GO_Central"/>
</dbReference>
<evidence type="ECO:0000256" key="1">
    <source>
        <dbReference type="ARBA" id="ARBA00000900"/>
    </source>
</evidence>
<keyword evidence="3" id="KW-0479">Metal-binding</keyword>
<keyword evidence="4 6" id="KW-0863">Zinc-finger</keyword>
<dbReference type="SUPFAM" id="SSF57850">
    <property type="entry name" value="RING/U-box"/>
    <property type="match status" value="1"/>
</dbReference>
<dbReference type="InterPro" id="IPR013083">
    <property type="entry name" value="Znf_RING/FYVE/PHD"/>
</dbReference>
<feature type="domain" description="RING-type" evidence="7">
    <location>
        <begin position="182"/>
        <end position="229"/>
    </location>
</feature>
<dbReference type="KEGG" id="egt:105964983"/>
<evidence type="ECO:0000256" key="5">
    <source>
        <dbReference type="ARBA" id="ARBA00022833"/>
    </source>
</evidence>
<proteinExistence type="predicted"/>
<dbReference type="CDD" id="cd16454">
    <property type="entry name" value="RING-H2_PA-TM-RING"/>
    <property type="match status" value="1"/>
</dbReference>